<evidence type="ECO:0000313" key="10">
    <source>
        <dbReference type="Proteomes" id="UP000013776"/>
    </source>
</evidence>
<dbReference type="InterPro" id="IPR007018">
    <property type="entry name" value="Mediator_Med6"/>
</dbReference>
<dbReference type="OrthoDB" id="344220at2759"/>
<dbReference type="STRING" id="1097556.R4XGL3"/>
<keyword evidence="4 8" id="KW-0805">Transcription regulation</keyword>
<protein>
    <recommendedName>
        <fullName evidence="3 8">Mediator of RNA polymerase II transcription subunit 6</fullName>
    </recommendedName>
    <alternativeName>
        <fullName evidence="7 8">Mediator complex subunit 6</fullName>
    </alternativeName>
</protein>
<comment type="subcellular location">
    <subcellularLocation>
        <location evidence="1 8">Nucleus</location>
    </subcellularLocation>
</comment>
<dbReference type="GO" id="GO:0016592">
    <property type="term" value="C:mediator complex"/>
    <property type="evidence" value="ECO:0007669"/>
    <property type="project" value="InterPro"/>
</dbReference>
<gene>
    <name evidence="8" type="primary">MED6</name>
    <name evidence="9" type="ORF">TAPDE_005494</name>
</gene>
<evidence type="ECO:0000256" key="1">
    <source>
        <dbReference type="ARBA" id="ARBA00004123"/>
    </source>
</evidence>
<evidence type="ECO:0000256" key="6">
    <source>
        <dbReference type="ARBA" id="ARBA00023242"/>
    </source>
</evidence>
<keyword evidence="10" id="KW-1185">Reference proteome</keyword>
<dbReference type="GO" id="GO:0003712">
    <property type="term" value="F:transcription coregulator activity"/>
    <property type="evidence" value="ECO:0007669"/>
    <property type="project" value="InterPro"/>
</dbReference>
<evidence type="ECO:0000256" key="2">
    <source>
        <dbReference type="ARBA" id="ARBA00007526"/>
    </source>
</evidence>
<evidence type="ECO:0000256" key="5">
    <source>
        <dbReference type="ARBA" id="ARBA00023163"/>
    </source>
</evidence>
<evidence type="ECO:0000256" key="3">
    <source>
        <dbReference type="ARBA" id="ARBA00020634"/>
    </source>
</evidence>
<evidence type="ECO:0000256" key="4">
    <source>
        <dbReference type="ARBA" id="ARBA00023015"/>
    </source>
</evidence>
<sequence length="75" mass="8421">MQSQFQSFGDVNEALKKMTGIEFVVSSYSVPDLFTINKQERESAEDVRILNVFLVANGNVYLAPDAHRIVTSRVV</sequence>
<dbReference type="GO" id="GO:0006357">
    <property type="term" value="P:regulation of transcription by RNA polymerase II"/>
    <property type="evidence" value="ECO:0007669"/>
    <property type="project" value="InterPro"/>
</dbReference>
<dbReference type="InterPro" id="IPR038566">
    <property type="entry name" value="Mediator_Med6_sf"/>
</dbReference>
<organism evidence="9 10">
    <name type="scientific">Taphrina deformans (strain PYCC 5710 / ATCC 11124 / CBS 356.35 / IMI 108563 / JCM 9778 / NBRC 8474)</name>
    <name type="common">Peach leaf curl fungus</name>
    <name type="synonym">Lalaria deformans</name>
    <dbReference type="NCBI Taxonomy" id="1097556"/>
    <lineage>
        <taxon>Eukaryota</taxon>
        <taxon>Fungi</taxon>
        <taxon>Dikarya</taxon>
        <taxon>Ascomycota</taxon>
        <taxon>Taphrinomycotina</taxon>
        <taxon>Taphrinomycetes</taxon>
        <taxon>Taphrinales</taxon>
        <taxon>Taphrinaceae</taxon>
        <taxon>Taphrina</taxon>
    </lineage>
</organism>
<name>R4XGL3_TAPDE</name>
<dbReference type="EMBL" id="CAHR02000350">
    <property type="protein sequence ID" value="CCG84931.1"/>
    <property type="molecule type" value="Genomic_DNA"/>
</dbReference>
<dbReference type="eggNOG" id="KOG3169">
    <property type="taxonomic scope" value="Eukaryota"/>
</dbReference>
<evidence type="ECO:0000256" key="8">
    <source>
        <dbReference type="RuleBase" id="RU364143"/>
    </source>
</evidence>
<dbReference type="Gene3D" id="3.10.450.580">
    <property type="entry name" value="Mediator complex, subunit Med6"/>
    <property type="match status" value="1"/>
</dbReference>
<evidence type="ECO:0000313" key="9">
    <source>
        <dbReference type="EMBL" id="CCG84931.1"/>
    </source>
</evidence>
<keyword evidence="8" id="KW-0010">Activator</keyword>
<evidence type="ECO:0000256" key="7">
    <source>
        <dbReference type="ARBA" id="ARBA00031259"/>
    </source>
</evidence>
<dbReference type="Pfam" id="PF04934">
    <property type="entry name" value="Med6"/>
    <property type="match status" value="1"/>
</dbReference>
<comment type="caution">
    <text evidence="9">The sequence shown here is derived from an EMBL/GenBank/DDBJ whole genome shotgun (WGS) entry which is preliminary data.</text>
</comment>
<accession>R4XGL3</accession>
<dbReference type="Proteomes" id="UP000013776">
    <property type="component" value="Unassembled WGS sequence"/>
</dbReference>
<dbReference type="AlphaFoldDB" id="R4XGL3"/>
<dbReference type="VEuPathDB" id="FungiDB:TAPDE_005494"/>
<proteinExistence type="inferred from homology"/>
<comment type="subunit">
    <text evidence="8">Component of the Mediator complex.</text>
</comment>
<reference evidence="9 10" key="1">
    <citation type="journal article" date="2013" name="MBio">
        <title>Genome sequencing of the plant pathogen Taphrina deformans, the causal agent of peach leaf curl.</title>
        <authorList>
            <person name="Cisse O.H."/>
            <person name="Almeida J.M.G.C.F."/>
            <person name="Fonseca A."/>
            <person name="Kumar A.A."/>
            <person name="Salojaervi J."/>
            <person name="Overmyer K."/>
            <person name="Hauser P.M."/>
            <person name="Pagni M."/>
        </authorList>
    </citation>
    <scope>NUCLEOTIDE SEQUENCE [LARGE SCALE GENOMIC DNA]</scope>
    <source>
        <strain evidence="10">PYCC 5710 / ATCC 11124 / CBS 356.35 / IMI 108563 / JCM 9778 / NBRC 8474</strain>
    </source>
</reference>
<comment type="function">
    <text evidence="8">Component of the Mediator complex, a coactivator involved in the regulated transcription of nearly all RNA polymerase II-dependent genes. Mediator functions as a bridge to convey information from gene-specific regulatory proteins to the basal RNA polymerase II transcription machinery. Mediator is recruited to promoters by direct interactions with regulatory proteins and serves as a scaffold for the assembly of a functional preinitiation complex with RNA polymerase II and the general transcription factors.</text>
</comment>
<keyword evidence="5 8" id="KW-0804">Transcription</keyword>
<keyword evidence="6 8" id="KW-0539">Nucleus</keyword>
<dbReference type="PANTHER" id="PTHR13104">
    <property type="entry name" value="MED-6-RELATED"/>
    <property type="match status" value="1"/>
</dbReference>
<comment type="similarity">
    <text evidence="2 8">Belongs to the Mediator complex subunit 6 family.</text>
</comment>